<dbReference type="RefSeq" id="WP_013009747.1">
    <property type="nucleotide sequence ID" value="NC_013943.1"/>
</dbReference>
<dbReference type="CDD" id="cd01949">
    <property type="entry name" value="GGDEF"/>
    <property type="match status" value="1"/>
</dbReference>
<evidence type="ECO:0000256" key="4">
    <source>
        <dbReference type="SAM" id="Phobius"/>
    </source>
</evidence>
<reference evidence="6 7" key="1">
    <citation type="journal article" date="2010" name="Stand. Genomic Sci.">
        <title>Complete genome sequence of Denitrovibrio acetiphilus type strain (N2460).</title>
        <authorList>
            <person name="Kiss H."/>
            <person name="Lang E."/>
            <person name="Lapidus A."/>
            <person name="Copeland A."/>
            <person name="Nolan M."/>
            <person name="Glavina Del Rio T."/>
            <person name="Chen F."/>
            <person name="Lucas S."/>
            <person name="Tice H."/>
            <person name="Cheng J.F."/>
            <person name="Han C."/>
            <person name="Goodwin L."/>
            <person name="Pitluck S."/>
            <person name="Liolios K."/>
            <person name="Pati A."/>
            <person name="Ivanova N."/>
            <person name="Mavromatis K."/>
            <person name="Chen A."/>
            <person name="Palaniappan K."/>
            <person name="Land M."/>
            <person name="Hauser L."/>
            <person name="Chang Y.J."/>
            <person name="Jeffries C.D."/>
            <person name="Detter J.C."/>
            <person name="Brettin T."/>
            <person name="Spring S."/>
            <person name="Rohde M."/>
            <person name="Goker M."/>
            <person name="Woyke T."/>
            <person name="Bristow J."/>
            <person name="Eisen J.A."/>
            <person name="Markowitz V."/>
            <person name="Hugenholtz P."/>
            <person name="Kyrpides N.C."/>
            <person name="Klenk H.P."/>
        </authorList>
    </citation>
    <scope>NUCLEOTIDE SEQUENCE [LARGE SCALE GENOMIC DNA]</scope>
    <source>
        <strain evidence="7">DSM 12809 / NBRC 114555 / N2460</strain>
    </source>
</reference>
<comment type="catalytic activity">
    <reaction evidence="2">
        <text>2 GTP = 3',3'-c-di-GMP + 2 diphosphate</text>
        <dbReference type="Rhea" id="RHEA:24898"/>
        <dbReference type="ChEBI" id="CHEBI:33019"/>
        <dbReference type="ChEBI" id="CHEBI:37565"/>
        <dbReference type="ChEBI" id="CHEBI:58805"/>
        <dbReference type="EC" id="2.7.7.65"/>
    </reaction>
</comment>
<dbReference type="Gene3D" id="3.30.70.270">
    <property type="match status" value="1"/>
</dbReference>
<dbReference type="SMART" id="SM00267">
    <property type="entry name" value="GGDEF"/>
    <property type="match status" value="1"/>
</dbReference>
<accession>D4H3B9</accession>
<feature type="coiled-coil region" evidence="3">
    <location>
        <begin position="175"/>
        <end position="212"/>
    </location>
</feature>
<gene>
    <name evidence="6" type="ordered locus">Dacet_0404</name>
</gene>
<dbReference type="InterPro" id="IPR000160">
    <property type="entry name" value="GGDEF_dom"/>
</dbReference>
<dbReference type="EMBL" id="CP001968">
    <property type="protein sequence ID" value="ADD67203.1"/>
    <property type="molecule type" value="Genomic_DNA"/>
</dbReference>
<dbReference type="STRING" id="522772.Dacet_0404"/>
<dbReference type="PANTHER" id="PTHR45138:SF9">
    <property type="entry name" value="DIGUANYLATE CYCLASE DGCM-RELATED"/>
    <property type="match status" value="1"/>
</dbReference>
<dbReference type="eggNOG" id="COG3706">
    <property type="taxonomic scope" value="Bacteria"/>
</dbReference>
<dbReference type="PaxDb" id="522772-Dacet_0404"/>
<dbReference type="FunFam" id="3.30.70.270:FF:000001">
    <property type="entry name" value="Diguanylate cyclase domain protein"/>
    <property type="match status" value="1"/>
</dbReference>
<keyword evidence="4" id="KW-0812">Transmembrane</keyword>
<proteinExistence type="predicted"/>
<feature type="transmembrane region" description="Helical" evidence="4">
    <location>
        <begin position="153"/>
        <end position="174"/>
    </location>
</feature>
<dbReference type="Proteomes" id="UP000002012">
    <property type="component" value="Chromosome"/>
</dbReference>
<organism evidence="6 7">
    <name type="scientific">Denitrovibrio acetiphilus (strain DSM 12809 / NBRC 114555 / N2460)</name>
    <dbReference type="NCBI Taxonomy" id="522772"/>
    <lineage>
        <taxon>Bacteria</taxon>
        <taxon>Pseudomonadati</taxon>
        <taxon>Deferribacterota</taxon>
        <taxon>Deferribacteres</taxon>
        <taxon>Deferribacterales</taxon>
        <taxon>Geovibrionaceae</taxon>
        <taxon>Denitrovibrio</taxon>
    </lineage>
</organism>
<protein>
    <recommendedName>
        <fullName evidence="1">diguanylate cyclase</fullName>
        <ecNumber evidence="1">2.7.7.65</ecNumber>
    </recommendedName>
</protein>
<dbReference type="InterPro" id="IPR048437">
    <property type="entry name" value="MASE11"/>
</dbReference>
<evidence type="ECO:0000256" key="2">
    <source>
        <dbReference type="ARBA" id="ARBA00034247"/>
    </source>
</evidence>
<evidence type="ECO:0000256" key="3">
    <source>
        <dbReference type="SAM" id="Coils"/>
    </source>
</evidence>
<dbReference type="Pfam" id="PF00990">
    <property type="entry name" value="GGDEF"/>
    <property type="match status" value="1"/>
</dbReference>
<evidence type="ECO:0000313" key="6">
    <source>
        <dbReference type="EMBL" id="ADD67203.1"/>
    </source>
</evidence>
<dbReference type="EC" id="2.7.7.65" evidence="1"/>
<feature type="transmembrane region" description="Helical" evidence="4">
    <location>
        <begin position="12"/>
        <end position="32"/>
    </location>
</feature>
<feature type="transmembrane region" description="Helical" evidence="4">
    <location>
        <begin position="68"/>
        <end position="88"/>
    </location>
</feature>
<dbReference type="OrthoDB" id="9812260at2"/>
<dbReference type="GO" id="GO:0052621">
    <property type="term" value="F:diguanylate cyclase activity"/>
    <property type="evidence" value="ECO:0007669"/>
    <property type="project" value="UniProtKB-EC"/>
</dbReference>
<dbReference type="SUPFAM" id="SSF55073">
    <property type="entry name" value="Nucleotide cyclase"/>
    <property type="match status" value="1"/>
</dbReference>
<keyword evidence="4" id="KW-0472">Membrane</keyword>
<dbReference type="PROSITE" id="PS50887">
    <property type="entry name" value="GGDEF"/>
    <property type="match status" value="1"/>
</dbReference>
<keyword evidence="7" id="KW-1185">Reference proteome</keyword>
<dbReference type="AlphaFoldDB" id="D4H3B9"/>
<dbReference type="NCBIfam" id="TIGR00254">
    <property type="entry name" value="GGDEF"/>
    <property type="match status" value="1"/>
</dbReference>
<dbReference type="HOGENOM" id="CLU_000445_11_1_0"/>
<keyword evidence="4" id="KW-1133">Transmembrane helix</keyword>
<name>D4H3B9_DENA2</name>
<feature type="transmembrane region" description="Helical" evidence="4">
    <location>
        <begin position="44"/>
        <end position="61"/>
    </location>
</feature>
<dbReference type="KEGG" id="dap:Dacet_0404"/>
<keyword evidence="3" id="KW-0175">Coiled coil</keyword>
<dbReference type="InterPro" id="IPR029787">
    <property type="entry name" value="Nucleotide_cyclase"/>
</dbReference>
<dbReference type="InterPro" id="IPR050469">
    <property type="entry name" value="Diguanylate_Cyclase"/>
</dbReference>
<evidence type="ECO:0000313" key="7">
    <source>
        <dbReference type="Proteomes" id="UP000002012"/>
    </source>
</evidence>
<feature type="transmembrane region" description="Helical" evidence="4">
    <location>
        <begin position="116"/>
        <end position="133"/>
    </location>
</feature>
<dbReference type="InterPro" id="IPR043128">
    <property type="entry name" value="Rev_trsase/Diguanyl_cyclase"/>
</dbReference>
<evidence type="ECO:0000256" key="1">
    <source>
        <dbReference type="ARBA" id="ARBA00012528"/>
    </source>
</evidence>
<dbReference type="PANTHER" id="PTHR45138">
    <property type="entry name" value="REGULATORY COMPONENTS OF SENSORY TRANSDUCTION SYSTEM"/>
    <property type="match status" value="1"/>
</dbReference>
<sequence length="370" mass="41988">MDQLFRKYQNYVVDMLIIFFTIVVFPGLLISLSRIPAIGIRPEMFVHIFLTGLVLLLALYRRKIPFKLKAVIAVTGFMFIGYSGFFSIGLSSSGRLDIVISIALATMLFGFKTGLVLAIVNTFLVSIVAYLQVGGYLLHNIDFNIYNYAARSWFAAIYNFVAMGVVVVLLSGFIDHLLRQNLRKLAEKQKQLRREVTQRKLAEEQYKELSETDPLTKLYNRRYFFNKADVEFARSKRYGSPLSLIIADADYFKNINDNFGHQTGDKVLIKTANILNAKLRPSDIACRFGGEEFCILLPETNIIEAQNVAERFRSEISSARFDNKEVHLTCSFGIAQFKETDEELSHMVSRADEALYKAKKSGRNTIISAG</sequence>
<feature type="domain" description="GGDEF" evidence="5">
    <location>
        <begin position="240"/>
        <end position="370"/>
    </location>
</feature>
<dbReference type="Pfam" id="PF20969">
    <property type="entry name" value="MASE11"/>
    <property type="match status" value="1"/>
</dbReference>
<evidence type="ECO:0000259" key="5">
    <source>
        <dbReference type="PROSITE" id="PS50887"/>
    </source>
</evidence>
<dbReference type="InParanoid" id="D4H3B9"/>